<organism evidence="2 3">
    <name type="scientific">Winogradskyella litoriviva</name>
    <dbReference type="NCBI Taxonomy" id="1220182"/>
    <lineage>
        <taxon>Bacteria</taxon>
        <taxon>Pseudomonadati</taxon>
        <taxon>Bacteroidota</taxon>
        <taxon>Flavobacteriia</taxon>
        <taxon>Flavobacteriales</taxon>
        <taxon>Flavobacteriaceae</taxon>
        <taxon>Winogradskyella</taxon>
    </lineage>
</organism>
<dbReference type="Proteomes" id="UP000805085">
    <property type="component" value="Unassembled WGS sequence"/>
</dbReference>
<feature type="signal peptide" evidence="1">
    <location>
        <begin position="1"/>
        <end position="17"/>
    </location>
</feature>
<sequence length="352" mass="39919">MKNVLRLTLLSMLMVFASCQKEDVNIEDTNLSTTDAIRFVKPSEAKAGTALVNGMLEFPDQATFLSTIDNLETQAEAYDDAFVAKWDHLNDDDLEAKEIAIGHDVHQPYIDFENQFPGFISLRKDIRDTQADLIKNQTLNDSNEPDNHYVFDDGVRTVLNENAQVKIGASLFQMTRFGYVEITDGNYSTLATVANTDASQLNLQNVIIEGGYYGSSSANNPNTSSTTCRTDYDEKNYATVSNNRRIKATQKLKGYSSLWGTKIKAKTQYQKKRWWGGWTSKRTKMTSTITGESVDNDCTNANNENRSKTKRSRKVKTIISGPSVYVYKTEKQELKTIHKRYSTTYVDDYFYE</sequence>
<evidence type="ECO:0008006" key="4">
    <source>
        <dbReference type="Google" id="ProtNLM"/>
    </source>
</evidence>
<proteinExistence type="predicted"/>
<dbReference type="EMBL" id="JABRWQ010000001">
    <property type="protein sequence ID" value="NRD21946.1"/>
    <property type="molecule type" value="Genomic_DNA"/>
</dbReference>
<accession>A0ABX2E0C0</accession>
<reference evidence="2 3" key="1">
    <citation type="journal article" date="2015" name="Int. J. Syst. Evol. Microbiol.">
        <title>Winogradskyella litoriviva sp. nov., isolated from coastal seawater.</title>
        <authorList>
            <person name="Nedashkovskaya O.I."/>
            <person name="Kukhlevskiy A.D."/>
            <person name="Zhukova N.V."/>
            <person name="Kim S.J."/>
            <person name="Rhee S.K."/>
            <person name="Mikhailov V.V."/>
        </authorList>
    </citation>
    <scope>NUCLEOTIDE SEQUENCE [LARGE SCALE GENOMIC DNA]</scope>
    <source>
        <strain evidence="2 3">KMM6491</strain>
    </source>
</reference>
<evidence type="ECO:0000256" key="1">
    <source>
        <dbReference type="SAM" id="SignalP"/>
    </source>
</evidence>
<evidence type="ECO:0000313" key="2">
    <source>
        <dbReference type="EMBL" id="NRD21946.1"/>
    </source>
</evidence>
<keyword evidence="1" id="KW-0732">Signal</keyword>
<protein>
    <recommendedName>
        <fullName evidence="4">DUF4848 domain-containing protein</fullName>
    </recommendedName>
</protein>
<name>A0ABX2E0C0_9FLAO</name>
<evidence type="ECO:0000313" key="3">
    <source>
        <dbReference type="Proteomes" id="UP000805085"/>
    </source>
</evidence>
<dbReference type="PROSITE" id="PS51257">
    <property type="entry name" value="PROKAR_LIPOPROTEIN"/>
    <property type="match status" value="1"/>
</dbReference>
<keyword evidence="3" id="KW-1185">Reference proteome</keyword>
<feature type="chain" id="PRO_5047426134" description="DUF4848 domain-containing protein" evidence="1">
    <location>
        <begin position="18"/>
        <end position="352"/>
    </location>
</feature>
<dbReference type="RefSeq" id="WP_173299608.1">
    <property type="nucleotide sequence ID" value="NZ_JABRWQ010000001.1"/>
</dbReference>
<gene>
    <name evidence="2" type="ORF">HNV10_01750</name>
</gene>
<comment type="caution">
    <text evidence="2">The sequence shown here is derived from an EMBL/GenBank/DDBJ whole genome shotgun (WGS) entry which is preliminary data.</text>
</comment>